<accession>A0A816QDV6</accession>
<reference evidence="1" key="1">
    <citation type="submission" date="2021-01" db="EMBL/GenBank/DDBJ databases">
        <authorList>
            <consortium name="Genoscope - CEA"/>
            <person name="William W."/>
        </authorList>
    </citation>
    <scope>NUCLEOTIDE SEQUENCE</scope>
</reference>
<dbReference type="EMBL" id="HG994370">
    <property type="protein sequence ID" value="CAF2060662.1"/>
    <property type="molecule type" value="Genomic_DNA"/>
</dbReference>
<dbReference type="Proteomes" id="UP001295469">
    <property type="component" value="Chromosome C06"/>
</dbReference>
<dbReference type="AlphaFoldDB" id="A0A816QDV6"/>
<name>A0A816QDV6_BRANA</name>
<proteinExistence type="predicted"/>
<protein>
    <submittedName>
        <fullName evidence="1">(rape) hypothetical protein</fullName>
    </submittedName>
</protein>
<evidence type="ECO:0000313" key="1">
    <source>
        <dbReference type="EMBL" id="CAF2060662.1"/>
    </source>
</evidence>
<gene>
    <name evidence="1" type="ORF">DARMORV10_C06P31130.1</name>
</gene>
<sequence length="116" mass="13197">MMRKLDESVLRVERIHEFGDGFTGGVKFREGYGSHRVYRYDASWLQTASSAVSVFSDHSESMFRSKRMSSFHSQALRIGGLLGRRKEGESRIGLVLSAEYWLDLAMFGVVLQLKCV</sequence>
<organism evidence="1">
    <name type="scientific">Brassica napus</name>
    <name type="common">Rape</name>
    <dbReference type="NCBI Taxonomy" id="3708"/>
    <lineage>
        <taxon>Eukaryota</taxon>
        <taxon>Viridiplantae</taxon>
        <taxon>Streptophyta</taxon>
        <taxon>Embryophyta</taxon>
        <taxon>Tracheophyta</taxon>
        <taxon>Spermatophyta</taxon>
        <taxon>Magnoliopsida</taxon>
        <taxon>eudicotyledons</taxon>
        <taxon>Gunneridae</taxon>
        <taxon>Pentapetalae</taxon>
        <taxon>rosids</taxon>
        <taxon>malvids</taxon>
        <taxon>Brassicales</taxon>
        <taxon>Brassicaceae</taxon>
        <taxon>Brassiceae</taxon>
        <taxon>Brassica</taxon>
    </lineage>
</organism>